<evidence type="ECO:0000256" key="2">
    <source>
        <dbReference type="ARBA" id="ARBA00022649"/>
    </source>
</evidence>
<reference evidence="7" key="1">
    <citation type="submission" date="2024-01" db="EMBL/GenBank/DDBJ databases">
        <title>The first autotrophic representatives of the genus Thermodesulfovibrio.</title>
        <authorList>
            <person name="Maltseva A.I."/>
            <person name="Elcheninov A.G."/>
            <person name="Kublanov I.V."/>
            <person name="Lebedinsky A.V."/>
            <person name="Frolov E.N."/>
        </authorList>
    </citation>
    <scope>NUCLEOTIDE SEQUENCE</scope>
    <source>
        <strain evidence="7">3907-1M</strain>
    </source>
</reference>
<evidence type="ECO:0000256" key="1">
    <source>
        <dbReference type="ARBA" id="ARBA00022553"/>
    </source>
</evidence>
<gene>
    <name evidence="7" type="ORF">V4D30_03415</name>
</gene>
<organism evidence="7">
    <name type="scientific">Thermodesulfovibrio autotrophicus</name>
    <dbReference type="NCBI Taxonomy" id="3118333"/>
    <lineage>
        <taxon>Bacteria</taxon>
        <taxon>Pseudomonadati</taxon>
        <taxon>Nitrospirota</taxon>
        <taxon>Thermodesulfovibrionia</taxon>
        <taxon>Thermodesulfovibrionales</taxon>
        <taxon>Thermodesulfovibrionaceae</taxon>
        <taxon>Thermodesulfovibrio</taxon>
    </lineage>
</organism>
<evidence type="ECO:0000313" key="7">
    <source>
        <dbReference type="EMBL" id="XCH47331.1"/>
    </source>
</evidence>
<proteinExistence type="inferred from homology"/>
<accession>A0AAU8GZ34</accession>
<sequence length="117" mass="13715">MKRKASLYVKDIIDAIEKTQEFIKGMDFDEFVQDDKTASAVVRKLEIIGEAVKQMPKEVKDRFTQIPWSAMAKTRDKIIHFYHGVDYEIVWKIVKEELPPLKPLLQKIYNSLMEEGL</sequence>
<dbReference type="PANTHER" id="PTHR34139:SF1">
    <property type="entry name" value="RNASE MJ1380-RELATED"/>
    <property type="match status" value="1"/>
</dbReference>
<keyword evidence="1" id="KW-0597">Phosphoprotein</keyword>
<name>A0AAU8GZ34_9BACT</name>
<dbReference type="RefSeq" id="WP_353684853.1">
    <property type="nucleotide sequence ID" value="NZ_CP144373.1"/>
</dbReference>
<dbReference type="GO" id="GO:0110001">
    <property type="term" value="C:toxin-antitoxin complex"/>
    <property type="evidence" value="ECO:0007669"/>
    <property type="project" value="InterPro"/>
</dbReference>
<dbReference type="EMBL" id="CP144373">
    <property type="protein sequence ID" value="XCH47331.1"/>
    <property type="molecule type" value="Genomic_DNA"/>
</dbReference>
<dbReference type="GO" id="GO:0000166">
    <property type="term" value="F:nucleotide binding"/>
    <property type="evidence" value="ECO:0007669"/>
    <property type="project" value="UniProtKB-KW"/>
</dbReference>
<dbReference type="InterPro" id="IPR008201">
    <property type="entry name" value="HepT-like"/>
</dbReference>
<protein>
    <submittedName>
        <fullName evidence="7">DUF86 domain-containing protein</fullName>
    </submittedName>
</protein>
<evidence type="ECO:0000256" key="6">
    <source>
        <dbReference type="ARBA" id="ARBA00024207"/>
    </source>
</evidence>
<evidence type="ECO:0000256" key="3">
    <source>
        <dbReference type="ARBA" id="ARBA00022722"/>
    </source>
</evidence>
<keyword evidence="2" id="KW-1277">Toxin-antitoxin system</keyword>
<dbReference type="AlphaFoldDB" id="A0AAU8GZ34"/>
<comment type="similarity">
    <text evidence="6">Belongs to the HepT RNase toxin family.</text>
</comment>
<dbReference type="PANTHER" id="PTHR34139">
    <property type="entry name" value="UPF0331 PROTEIN MJ0127"/>
    <property type="match status" value="1"/>
</dbReference>
<evidence type="ECO:0000256" key="5">
    <source>
        <dbReference type="ARBA" id="ARBA00022801"/>
    </source>
</evidence>
<dbReference type="Gene3D" id="1.20.120.580">
    <property type="entry name" value="bsu32300-like"/>
    <property type="match status" value="1"/>
</dbReference>
<dbReference type="InterPro" id="IPR051813">
    <property type="entry name" value="HepT_RNase_toxin"/>
</dbReference>
<dbReference type="GO" id="GO:0004540">
    <property type="term" value="F:RNA nuclease activity"/>
    <property type="evidence" value="ECO:0007669"/>
    <property type="project" value="InterPro"/>
</dbReference>
<dbReference type="InterPro" id="IPR037038">
    <property type="entry name" value="HepT-like_sf"/>
</dbReference>
<evidence type="ECO:0000256" key="4">
    <source>
        <dbReference type="ARBA" id="ARBA00022741"/>
    </source>
</evidence>
<dbReference type="Pfam" id="PF01934">
    <property type="entry name" value="HepT-like"/>
    <property type="match status" value="1"/>
</dbReference>
<keyword evidence="3" id="KW-0540">Nuclease</keyword>
<dbReference type="KEGG" id="taut:V4D30_03415"/>
<keyword evidence="5" id="KW-0378">Hydrolase</keyword>
<dbReference type="GO" id="GO:0016787">
    <property type="term" value="F:hydrolase activity"/>
    <property type="evidence" value="ECO:0007669"/>
    <property type="project" value="UniProtKB-KW"/>
</dbReference>
<keyword evidence="4" id="KW-0547">Nucleotide-binding</keyword>